<gene>
    <name evidence="2" type="ORF">Cflav_PD4083</name>
</gene>
<dbReference type="InterPro" id="IPR047262">
    <property type="entry name" value="PRX-like1"/>
</dbReference>
<dbReference type="CDD" id="cd02969">
    <property type="entry name" value="PRX_like1"/>
    <property type="match status" value="1"/>
</dbReference>
<dbReference type="EMBL" id="ABOX02000013">
    <property type="protein sequence ID" value="EEF60914.1"/>
    <property type="molecule type" value="Genomic_DNA"/>
</dbReference>
<reference evidence="2 3" key="1">
    <citation type="journal article" date="2011" name="J. Bacteriol.">
        <title>Genome sequence of 'Pedosphaera parvula' Ellin514, an aerobic Verrucomicrobial isolate from pasture soil.</title>
        <authorList>
            <person name="Kant R."/>
            <person name="van Passel M.W."/>
            <person name="Sangwan P."/>
            <person name="Palva A."/>
            <person name="Lucas S."/>
            <person name="Copeland A."/>
            <person name="Lapidus A."/>
            <person name="Glavina Del Rio T."/>
            <person name="Dalin E."/>
            <person name="Tice H."/>
            <person name="Bruce D."/>
            <person name="Goodwin L."/>
            <person name="Pitluck S."/>
            <person name="Chertkov O."/>
            <person name="Larimer F.W."/>
            <person name="Land M.L."/>
            <person name="Hauser L."/>
            <person name="Brettin T.S."/>
            <person name="Detter J.C."/>
            <person name="Han S."/>
            <person name="de Vos W.M."/>
            <person name="Janssen P.H."/>
            <person name="Smidt H."/>
        </authorList>
    </citation>
    <scope>NUCLEOTIDE SEQUENCE [LARGE SCALE GENOMIC DNA]</scope>
    <source>
        <strain evidence="2 3">Ellin514</strain>
    </source>
</reference>
<comment type="caution">
    <text evidence="2">The sequence shown here is derived from an EMBL/GenBank/DDBJ whole genome shotgun (WGS) entry which is preliminary data.</text>
</comment>
<dbReference type="STRING" id="320771.Cflav_PD4083"/>
<dbReference type="PANTHER" id="PTHR43640">
    <property type="entry name" value="OS07G0260300 PROTEIN"/>
    <property type="match status" value="1"/>
</dbReference>
<sequence length="224" mass="24344">MAGANVALAEVRQIVSAFTFSLDKCRAENQISGMALTPSTMLPLGTSAPDFHLPDTNGKTVSLADFKDAPALVVIFMCNHCPYVKHIREGLAQFGRDYQAKGVGIVAISSNDATGYPADSPAAMKEEVKSAGYTFPYLYDETQAVAKAYRAACTPDIYLFDREKKLVYRGQFDESRPRNGLPVTGRDLRDAVEAVLAAKPVSQDQKASMGCNIKWKSGNAPDYF</sequence>
<evidence type="ECO:0000259" key="1">
    <source>
        <dbReference type="PROSITE" id="PS51352"/>
    </source>
</evidence>
<protein>
    <submittedName>
        <fullName evidence="2">Alkyl hydroperoxide reductase/ Thiol specific antioxidant/ Mal allergen</fullName>
    </submittedName>
</protein>
<dbReference type="Pfam" id="PF00578">
    <property type="entry name" value="AhpC-TSA"/>
    <property type="match status" value="1"/>
</dbReference>
<dbReference type="PANTHER" id="PTHR43640:SF1">
    <property type="entry name" value="THIOREDOXIN-DEPENDENT PEROXIREDOXIN"/>
    <property type="match status" value="1"/>
</dbReference>
<keyword evidence="3" id="KW-1185">Reference proteome</keyword>
<dbReference type="InterPro" id="IPR013766">
    <property type="entry name" value="Thioredoxin_domain"/>
</dbReference>
<accession>B9XGZ3</accession>
<dbReference type="PROSITE" id="PS51352">
    <property type="entry name" value="THIOREDOXIN_2"/>
    <property type="match status" value="1"/>
</dbReference>
<evidence type="ECO:0000313" key="3">
    <source>
        <dbReference type="Proteomes" id="UP000003688"/>
    </source>
</evidence>
<dbReference type="InterPro" id="IPR000866">
    <property type="entry name" value="AhpC/TSA"/>
</dbReference>
<dbReference type="InterPro" id="IPR036249">
    <property type="entry name" value="Thioredoxin-like_sf"/>
</dbReference>
<dbReference type="SUPFAM" id="SSF52833">
    <property type="entry name" value="Thioredoxin-like"/>
    <property type="match status" value="1"/>
</dbReference>
<proteinExistence type="predicted"/>
<dbReference type="Gene3D" id="3.40.30.10">
    <property type="entry name" value="Glutaredoxin"/>
    <property type="match status" value="1"/>
</dbReference>
<dbReference type="GO" id="GO:0016209">
    <property type="term" value="F:antioxidant activity"/>
    <property type="evidence" value="ECO:0007669"/>
    <property type="project" value="InterPro"/>
</dbReference>
<dbReference type="GO" id="GO:0016491">
    <property type="term" value="F:oxidoreductase activity"/>
    <property type="evidence" value="ECO:0007669"/>
    <property type="project" value="InterPro"/>
</dbReference>
<organism evidence="2 3">
    <name type="scientific">Pedosphaera parvula (strain Ellin514)</name>
    <dbReference type="NCBI Taxonomy" id="320771"/>
    <lineage>
        <taxon>Bacteria</taxon>
        <taxon>Pseudomonadati</taxon>
        <taxon>Verrucomicrobiota</taxon>
        <taxon>Pedosphaerae</taxon>
        <taxon>Pedosphaerales</taxon>
        <taxon>Pedosphaeraceae</taxon>
        <taxon>Pedosphaera</taxon>
    </lineage>
</organism>
<evidence type="ECO:0000313" key="2">
    <source>
        <dbReference type="EMBL" id="EEF60914.1"/>
    </source>
</evidence>
<name>B9XGZ3_PEDPL</name>
<dbReference type="Proteomes" id="UP000003688">
    <property type="component" value="Unassembled WGS sequence"/>
</dbReference>
<feature type="domain" description="Thioredoxin" evidence="1">
    <location>
        <begin position="42"/>
        <end position="197"/>
    </location>
</feature>
<dbReference type="AlphaFoldDB" id="B9XGZ3"/>